<dbReference type="EMBL" id="KV453853">
    <property type="protein sequence ID" value="ODV85344.1"/>
    <property type="molecule type" value="Genomic_DNA"/>
</dbReference>
<dbReference type="GO" id="GO:0005762">
    <property type="term" value="C:mitochondrial large ribosomal subunit"/>
    <property type="evidence" value="ECO:0007669"/>
    <property type="project" value="TreeGrafter"/>
</dbReference>
<protein>
    <recommendedName>
        <fullName evidence="4">Large ribosomal subunit protein bL34m</fullName>
    </recommendedName>
</protein>
<proteinExistence type="inferred from homology"/>
<dbReference type="GO" id="GO:0006412">
    <property type="term" value="P:translation"/>
    <property type="evidence" value="ECO:0007669"/>
    <property type="project" value="InterPro"/>
</dbReference>
<dbReference type="InterPro" id="IPR000271">
    <property type="entry name" value="Ribosomal_bL34"/>
</dbReference>
<dbReference type="OrthoDB" id="431691at2759"/>
<dbReference type="GO" id="GO:0003735">
    <property type="term" value="F:structural constituent of ribosome"/>
    <property type="evidence" value="ECO:0007669"/>
    <property type="project" value="InterPro"/>
</dbReference>
<accession>A0A1E4T0T0</accession>
<dbReference type="AlphaFoldDB" id="A0A1E4T0T0"/>
<evidence type="ECO:0000256" key="4">
    <source>
        <dbReference type="ARBA" id="ARBA00035274"/>
    </source>
</evidence>
<evidence type="ECO:0000256" key="3">
    <source>
        <dbReference type="ARBA" id="ARBA00023274"/>
    </source>
</evidence>
<evidence type="ECO:0000313" key="5">
    <source>
        <dbReference type="EMBL" id="ODV85344.1"/>
    </source>
</evidence>
<evidence type="ECO:0000256" key="1">
    <source>
        <dbReference type="ARBA" id="ARBA00010111"/>
    </source>
</evidence>
<dbReference type="Pfam" id="PF00468">
    <property type="entry name" value="Ribosomal_L34"/>
    <property type="match status" value="1"/>
</dbReference>
<dbReference type="Proteomes" id="UP000094801">
    <property type="component" value="Unassembled WGS sequence"/>
</dbReference>
<evidence type="ECO:0000313" key="6">
    <source>
        <dbReference type="Proteomes" id="UP000094801"/>
    </source>
</evidence>
<dbReference type="Gene3D" id="1.10.287.3980">
    <property type="match status" value="1"/>
</dbReference>
<sequence>MFSFVSRPASSLFKKESSRGFSFVAMSQTPRLQTRKPTSALSSNLLCQSVEPATASSTYSSNIINTPLSPILNFLQIRWGTRGGNRGNTYQPNTLKRKRRLGFLARMKSRTGRRIVNDRKAKGRWFLTY</sequence>
<reference evidence="6" key="1">
    <citation type="submission" date="2016-04" db="EMBL/GenBank/DDBJ databases">
        <title>Comparative genomics of biotechnologically important yeasts.</title>
        <authorList>
            <consortium name="DOE Joint Genome Institute"/>
            <person name="Riley R."/>
            <person name="Haridas S."/>
            <person name="Wolfe K.H."/>
            <person name="Lopes M.R."/>
            <person name="Hittinger C.T."/>
            <person name="Goker M."/>
            <person name="Salamov A."/>
            <person name="Wisecaver J."/>
            <person name="Long T.M."/>
            <person name="Aerts A.L."/>
            <person name="Barry K."/>
            <person name="Choi C."/>
            <person name="Clum A."/>
            <person name="Coughlan A.Y."/>
            <person name="Deshpande S."/>
            <person name="Douglass A.P."/>
            <person name="Hanson S.J."/>
            <person name="Klenk H.-P."/>
            <person name="Labutti K."/>
            <person name="Lapidus A."/>
            <person name="Lindquist E."/>
            <person name="Lipzen A."/>
            <person name="Meier-Kolthoff J.P."/>
            <person name="Ohm R.A."/>
            <person name="Otillar R.P."/>
            <person name="Pangilinan J."/>
            <person name="Peng Y."/>
            <person name="Rokas A."/>
            <person name="Rosa C.A."/>
            <person name="Scheuner C."/>
            <person name="Sibirny A.A."/>
            <person name="Slot J.C."/>
            <person name="Stielow J.B."/>
            <person name="Sun H."/>
            <person name="Kurtzman C.P."/>
            <person name="Blackwell M."/>
            <person name="Grigoriev I.V."/>
            <person name="Jeffries T.W."/>
        </authorList>
    </citation>
    <scope>NUCLEOTIDE SEQUENCE [LARGE SCALE GENOMIC DNA]</scope>
    <source>
        <strain evidence="6">NRRL YB-2248</strain>
    </source>
</reference>
<keyword evidence="3" id="KW-0687">Ribonucleoprotein</keyword>
<dbReference type="FunFam" id="1.10.287.3980:FF:000001">
    <property type="entry name" value="Mitochondrial ribosomal protein L34"/>
    <property type="match status" value="1"/>
</dbReference>
<dbReference type="STRING" id="983967.A0A1E4T0T0"/>
<organism evidence="5 6">
    <name type="scientific">[Candida] arabinofermentans NRRL YB-2248</name>
    <dbReference type="NCBI Taxonomy" id="983967"/>
    <lineage>
        <taxon>Eukaryota</taxon>
        <taxon>Fungi</taxon>
        <taxon>Dikarya</taxon>
        <taxon>Ascomycota</taxon>
        <taxon>Saccharomycotina</taxon>
        <taxon>Pichiomycetes</taxon>
        <taxon>Pichiales</taxon>
        <taxon>Pichiaceae</taxon>
        <taxon>Ogataea</taxon>
        <taxon>Ogataea/Candida clade</taxon>
    </lineage>
</organism>
<dbReference type="NCBIfam" id="TIGR01030">
    <property type="entry name" value="rpmH_bact"/>
    <property type="match status" value="1"/>
</dbReference>
<dbReference type="PANTHER" id="PTHR14503">
    <property type="entry name" value="MITOCHONDRIAL RIBOSOMAL PROTEIN 34 FAMILY MEMBER"/>
    <property type="match status" value="1"/>
</dbReference>
<evidence type="ECO:0000256" key="2">
    <source>
        <dbReference type="ARBA" id="ARBA00022980"/>
    </source>
</evidence>
<dbReference type="HAMAP" id="MF_00391">
    <property type="entry name" value="Ribosomal_bL34"/>
    <property type="match status" value="1"/>
</dbReference>
<gene>
    <name evidence="5" type="ORF">CANARDRAFT_28604</name>
</gene>
<name>A0A1E4T0T0_9ASCO</name>
<keyword evidence="6" id="KW-1185">Reference proteome</keyword>
<dbReference type="PANTHER" id="PTHR14503:SF4">
    <property type="entry name" value="LARGE RIBOSOMAL SUBUNIT PROTEIN BL34M"/>
    <property type="match status" value="1"/>
</dbReference>
<comment type="similarity">
    <text evidence="1">Belongs to the bacterial ribosomal protein bL34 family.</text>
</comment>
<keyword evidence="2" id="KW-0689">Ribosomal protein</keyword>